<feature type="region of interest" description="Disordered" evidence="1">
    <location>
        <begin position="608"/>
        <end position="640"/>
    </location>
</feature>
<dbReference type="Proteomes" id="UP001163105">
    <property type="component" value="Unassembled WGS sequence"/>
</dbReference>
<protein>
    <submittedName>
        <fullName evidence="2">Short-chain protein</fullName>
    </submittedName>
</protein>
<dbReference type="Pfam" id="PF00106">
    <property type="entry name" value="adh_short"/>
    <property type="match status" value="1"/>
</dbReference>
<evidence type="ECO:0000256" key="1">
    <source>
        <dbReference type="SAM" id="MobiDB-lite"/>
    </source>
</evidence>
<feature type="region of interest" description="Disordered" evidence="1">
    <location>
        <begin position="722"/>
        <end position="775"/>
    </location>
</feature>
<dbReference type="InterPro" id="IPR036291">
    <property type="entry name" value="NAD(P)-bd_dom_sf"/>
</dbReference>
<dbReference type="EMBL" id="JAQHRD010000001">
    <property type="protein sequence ID" value="KAJ6445910.1"/>
    <property type="molecule type" value="Genomic_DNA"/>
</dbReference>
<gene>
    <name evidence="2" type="ORF">O9K51_00675</name>
</gene>
<name>A0AB34G3A2_9HYPO</name>
<dbReference type="Gene3D" id="3.40.50.720">
    <property type="entry name" value="NAD(P)-binding Rossmann-like Domain"/>
    <property type="match status" value="1"/>
</dbReference>
<feature type="region of interest" description="Disordered" evidence="1">
    <location>
        <begin position="667"/>
        <end position="694"/>
    </location>
</feature>
<dbReference type="SUPFAM" id="SSF51735">
    <property type="entry name" value="NAD(P)-binding Rossmann-fold domains"/>
    <property type="match status" value="1"/>
</dbReference>
<accession>A0AB34G3A2</accession>
<dbReference type="InterPro" id="IPR002347">
    <property type="entry name" value="SDR_fam"/>
</dbReference>
<feature type="compositionally biased region" description="Polar residues" evidence="1">
    <location>
        <begin position="722"/>
        <end position="731"/>
    </location>
</feature>
<dbReference type="PANTHER" id="PTHR42023">
    <property type="entry name" value="BHLH DOMAIN-CONTAINING PROTEIN"/>
    <property type="match status" value="1"/>
</dbReference>
<dbReference type="PRINTS" id="PR00081">
    <property type="entry name" value="GDHRDH"/>
</dbReference>
<feature type="compositionally biased region" description="Polar residues" evidence="1">
    <location>
        <begin position="667"/>
        <end position="681"/>
    </location>
</feature>
<reference evidence="2" key="1">
    <citation type="submission" date="2023-01" db="EMBL/GenBank/DDBJ databases">
        <title>The growth and conidiation of Purpureocillium lavendulum are regulated by nitrogen source and histone H3K14 acetylation.</title>
        <authorList>
            <person name="Tang P."/>
            <person name="Han J."/>
            <person name="Zhang C."/>
            <person name="Tang P."/>
            <person name="Qi F."/>
            <person name="Zhang K."/>
            <person name="Liang L."/>
        </authorList>
    </citation>
    <scope>NUCLEOTIDE SEQUENCE</scope>
    <source>
        <strain evidence="2">YMF1.00683</strain>
    </source>
</reference>
<evidence type="ECO:0000313" key="3">
    <source>
        <dbReference type="Proteomes" id="UP001163105"/>
    </source>
</evidence>
<proteinExistence type="predicted"/>
<sequence>MSPKGTILVTGANGGLGSAIVAHILQTPRLASDYTAVYAVRKAETATKLQAALTQAPDHHKYETLDIDLGSIASAKAAAKRINARVAGGELPPIRALILNAGYQEGSTLTMSTDGFEMTWQVNFLANLILSLLLLQSMDKKHGRILILGSWMHDVEDPRNTSGGNTVYKDPKWQNLVPDIDAVAKGRWSTPQDDPTGQSGFRRYGASKLCAVMLMHELVDRVAKDPALANITILGLDPGGMPSDLCRRADFLTKTVTMGFIVPLIAPLMVRLSPNGLVRPTWKSAADVIRACFEVEPPKDRLLYLNGTDELETAKDAQDREKRHVVWKYALGVADIKSGDTAPRSRRPDSLDDPLNALGISRNVPYKLEVRRGYTAPGAYGGLHVALGKPASSSHTTLQTNKLTFTPFTLCDSVLPSQQQDLLAASIHVPPPRDPRRRHHQHHEAQVDSRWRPTSSVYGDSDDTLSDIDPTAPVKQASRDMYGRPAAEEQVSPPSSPEPGAPYDGRTAEDVSPIDEELDRFQQQLYGATSLSRKTPTISPSVRLVRQFLSYDTQYQSPDLGVGKSIPASAPLLNRTQYHRNEQSSRSMFPRPMARLLSSPPLRLVAATHHPPLSASPDAHSTKPIKRKPPPGASSAFSGPVLSQGIAASAGHSSDQDAWVQPPSRFSVTTYATSNPGTPRQSVDEPPVPALPPLATSVMDRRRPAAGEHDDEVTPEPVMITMSSPYSSSTRDSAHEHGAHARIASESQQSDRRSSVLSMAKPLPPAPHEQSSSNDRVANLNAQIQGLVHRRINITRSIKQMTELMPADNLLASQEVLRKREVEKQKVDALKGELAEVQREEYELGLKLHRAYKRLDQDAEFEPTTLWVRRVTG</sequence>
<evidence type="ECO:0000313" key="2">
    <source>
        <dbReference type="EMBL" id="KAJ6445910.1"/>
    </source>
</evidence>
<dbReference type="PANTHER" id="PTHR42023:SF1">
    <property type="entry name" value="BHLH DOMAIN-CONTAINING PROTEIN"/>
    <property type="match status" value="1"/>
</dbReference>
<feature type="region of interest" description="Disordered" evidence="1">
    <location>
        <begin position="428"/>
        <end position="509"/>
    </location>
</feature>
<comment type="caution">
    <text evidence="2">The sequence shown here is derived from an EMBL/GenBank/DDBJ whole genome shotgun (WGS) entry which is preliminary data.</text>
</comment>
<organism evidence="2 3">
    <name type="scientific">Purpureocillium lavendulum</name>
    <dbReference type="NCBI Taxonomy" id="1247861"/>
    <lineage>
        <taxon>Eukaryota</taxon>
        <taxon>Fungi</taxon>
        <taxon>Dikarya</taxon>
        <taxon>Ascomycota</taxon>
        <taxon>Pezizomycotina</taxon>
        <taxon>Sordariomycetes</taxon>
        <taxon>Hypocreomycetidae</taxon>
        <taxon>Hypocreales</taxon>
        <taxon>Ophiocordycipitaceae</taxon>
        <taxon>Purpureocillium</taxon>
    </lineage>
</organism>
<keyword evidence="3" id="KW-1185">Reference proteome</keyword>
<dbReference type="AlphaFoldDB" id="A0AB34G3A2"/>